<evidence type="ECO:0000259" key="2">
    <source>
        <dbReference type="Pfam" id="PF20493"/>
    </source>
</evidence>
<accession>A0A8H6X328</accession>
<feature type="domain" description="WD-like" evidence="2">
    <location>
        <begin position="123"/>
        <end position="239"/>
    </location>
</feature>
<keyword evidence="5" id="KW-1185">Reference proteome</keyword>
<dbReference type="InterPro" id="IPR046925">
    <property type="entry name" value="WD-like_fungi"/>
</dbReference>
<dbReference type="Proteomes" id="UP000623467">
    <property type="component" value="Unassembled WGS sequence"/>
</dbReference>
<evidence type="ECO:0000313" key="5">
    <source>
        <dbReference type="Proteomes" id="UP000623467"/>
    </source>
</evidence>
<evidence type="ECO:0000313" key="4">
    <source>
        <dbReference type="EMBL" id="KAF7333306.1"/>
    </source>
</evidence>
<comment type="caution">
    <text evidence="4">The sequence shown here is derived from an EMBL/GenBank/DDBJ whole genome shotgun (WGS) entry which is preliminary data.</text>
</comment>
<protein>
    <recommendedName>
        <fullName evidence="2">WD-like domain-containing protein</fullName>
    </recommendedName>
</protein>
<sequence>MFSSSFPFAAVILGLASVRIALTSPSPASVNEFATDGGIIVTHMAADYFPHAVGDLSPWDISTRFTGYNSTMESWLASLDPHSGATDEDKAKTLMSVAFAKPFDPNDKDMADDVQALLDTVAGKATSTAVDKRDSQFIVSASHVVLWHACAAFFSCVSGTTCSFNLQIGQAPRSQCQSQGGQNCCISWSTYNVQAGFFSTTWTTCNQEVSDDGDSSASCEGKSTTQGGDVCLSNRATGCT</sequence>
<name>A0A8H6X328_9AGAR</name>
<dbReference type="EMBL" id="JACAZH010000056">
    <property type="protein sequence ID" value="KAF7333306.1"/>
    <property type="molecule type" value="Genomic_DNA"/>
</dbReference>
<feature type="signal peptide" evidence="1">
    <location>
        <begin position="1"/>
        <end position="23"/>
    </location>
</feature>
<evidence type="ECO:0000313" key="3">
    <source>
        <dbReference type="EMBL" id="KAF7326539.1"/>
    </source>
</evidence>
<dbReference type="OrthoDB" id="2944728at2759"/>
<organism evidence="4 5">
    <name type="scientific">Mycena sanguinolenta</name>
    <dbReference type="NCBI Taxonomy" id="230812"/>
    <lineage>
        <taxon>Eukaryota</taxon>
        <taxon>Fungi</taxon>
        <taxon>Dikarya</taxon>
        <taxon>Basidiomycota</taxon>
        <taxon>Agaricomycotina</taxon>
        <taxon>Agaricomycetes</taxon>
        <taxon>Agaricomycetidae</taxon>
        <taxon>Agaricales</taxon>
        <taxon>Marasmiineae</taxon>
        <taxon>Mycenaceae</taxon>
        <taxon>Mycena</taxon>
    </lineage>
</organism>
<gene>
    <name evidence="4" type="ORF">MSAN_02425800</name>
    <name evidence="3" type="ORF">MSAN_02506800</name>
</gene>
<feature type="chain" id="PRO_5035102331" description="WD-like domain-containing protein" evidence="1">
    <location>
        <begin position="24"/>
        <end position="240"/>
    </location>
</feature>
<keyword evidence="1" id="KW-0732">Signal</keyword>
<dbReference type="Pfam" id="PF20493">
    <property type="entry name" value="WD-like_fungi"/>
    <property type="match status" value="1"/>
</dbReference>
<dbReference type="EMBL" id="JACAZH010000098">
    <property type="protein sequence ID" value="KAF7326539.1"/>
    <property type="molecule type" value="Genomic_DNA"/>
</dbReference>
<evidence type="ECO:0000256" key="1">
    <source>
        <dbReference type="SAM" id="SignalP"/>
    </source>
</evidence>
<reference evidence="4" key="1">
    <citation type="submission" date="2020-05" db="EMBL/GenBank/DDBJ databases">
        <title>Mycena genomes resolve the evolution of fungal bioluminescence.</title>
        <authorList>
            <person name="Tsai I.J."/>
        </authorList>
    </citation>
    <scope>NUCLEOTIDE SEQUENCE</scope>
    <source>
        <strain evidence="4">160909Yilan</strain>
    </source>
</reference>
<dbReference type="AlphaFoldDB" id="A0A8H6X328"/>
<proteinExistence type="predicted"/>